<comment type="caution">
    <text evidence="2">The sequence shown here is derived from an EMBL/GenBank/DDBJ whole genome shotgun (WGS) entry which is preliminary data.</text>
</comment>
<name>A0AAV5KEW0_9ROSI</name>
<dbReference type="AlphaFoldDB" id="A0AAV5KEW0"/>
<reference evidence="2 3" key="1">
    <citation type="journal article" date="2021" name="Commun. Biol.">
        <title>The genome of Shorea leprosula (Dipterocarpaceae) highlights the ecological relevance of drought in aseasonal tropical rainforests.</title>
        <authorList>
            <person name="Ng K.K.S."/>
            <person name="Kobayashi M.J."/>
            <person name="Fawcett J.A."/>
            <person name="Hatakeyama M."/>
            <person name="Paape T."/>
            <person name="Ng C.H."/>
            <person name="Ang C.C."/>
            <person name="Tnah L.H."/>
            <person name="Lee C.T."/>
            <person name="Nishiyama T."/>
            <person name="Sese J."/>
            <person name="O'Brien M.J."/>
            <person name="Copetti D."/>
            <person name="Mohd Noor M.I."/>
            <person name="Ong R.C."/>
            <person name="Putra M."/>
            <person name="Sireger I.Z."/>
            <person name="Indrioko S."/>
            <person name="Kosugi Y."/>
            <person name="Izuno A."/>
            <person name="Isagi Y."/>
            <person name="Lee S.L."/>
            <person name="Shimizu K.K."/>
        </authorList>
    </citation>
    <scope>NUCLEOTIDE SEQUENCE [LARGE SCALE GENOMIC DNA]</scope>
    <source>
        <strain evidence="2">214</strain>
    </source>
</reference>
<keyword evidence="3" id="KW-1185">Reference proteome</keyword>
<feature type="compositionally biased region" description="Basic and acidic residues" evidence="1">
    <location>
        <begin position="19"/>
        <end position="45"/>
    </location>
</feature>
<organism evidence="2 3">
    <name type="scientific">Rubroshorea leprosula</name>
    <dbReference type="NCBI Taxonomy" id="152421"/>
    <lineage>
        <taxon>Eukaryota</taxon>
        <taxon>Viridiplantae</taxon>
        <taxon>Streptophyta</taxon>
        <taxon>Embryophyta</taxon>
        <taxon>Tracheophyta</taxon>
        <taxon>Spermatophyta</taxon>
        <taxon>Magnoliopsida</taxon>
        <taxon>eudicotyledons</taxon>
        <taxon>Gunneridae</taxon>
        <taxon>Pentapetalae</taxon>
        <taxon>rosids</taxon>
        <taxon>malvids</taxon>
        <taxon>Malvales</taxon>
        <taxon>Dipterocarpaceae</taxon>
        <taxon>Rubroshorea</taxon>
    </lineage>
</organism>
<evidence type="ECO:0000313" key="2">
    <source>
        <dbReference type="EMBL" id="GKV23090.1"/>
    </source>
</evidence>
<accession>A0AAV5KEW0</accession>
<evidence type="ECO:0000313" key="3">
    <source>
        <dbReference type="Proteomes" id="UP001054252"/>
    </source>
</evidence>
<evidence type="ECO:0000256" key="1">
    <source>
        <dbReference type="SAM" id="MobiDB-lite"/>
    </source>
</evidence>
<feature type="region of interest" description="Disordered" evidence="1">
    <location>
        <begin position="1"/>
        <end position="65"/>
    </location>
</feature>
<proteinExistence type="predicted"/>
<sequence>MGEYSTKKEKAKPTYAGNGDKKKADKKKKPEEKNEGKKAAGEKKEKHGGKRGKRGIFVGFVGVKL</sequence>
<feature type="compositionally biased region" description="Basic and acidic residues" evidence="1">
    <location>
        <begin position="1"/>
        <end position="12"/>
    </location>
</feature>
<dbReference type="Proteomes" id="UP001054252">
    <property type="component" value="Unassembled WGS sequence"/>
</dbReference>
<gene>
    <name evidence="2" type="ORF">SLEP1_g32867</name>
</gene>
<dbReference type="EMBL" id="BPVZ01000062">
    <property type="protein sequence ID" value="GKV23090.1"/>
    <property type="molecule type" value="Genomic_DNA"/>
</dbReference>
<protein>
    <submittedName>
        <fullName evidence="2">Uncharacterized protein</fullName>
    </submittedName>
</protein>